<proteinExistence type="predicted"/>
<dbReference type="EMBL" id="WOCD01000003">
    <property type="protein sequence ID" value="MUH72872.1"/>
    <property type="molecule type" value="Genomic_DNA"/>
</dbReference>
<accession>A0A6N8FDX7</accession>
<dbReference type="GO" id="GO:0015627">
    <property type="term" value="C:type II protein secretion system complex"/>
    <property type="evidence" value="ECO:0007669"/>
    <property type="project" value="InterPro"/>
</dbReference>
<feature type="transmembrane region" description="Helical" evidence="2">
    <location>
        <begin position="20"/>
        <end position="39"/>
    </location>
</feature>
<dbReference type="AlphaFoldDB" id="A0A6N8FDX7"/>
<organism evidence="3 4">
    <name type="scientific">Psychrosphaera haliotis</name>
    <dbReference type="NCBI Taxonomy" id="555083"/>
    <lineage>
        <taxon>Bacteria</taxon>
        <taxon>Pseudomonadati</taxon>
        <taxon>Pseudomonadota</taxon>
        <taxon>Gammaproteobacteria</taxon>
        <taxon>Alteromonadales</taxon>
        <taxon>Pseudoalteromonadaceae</taxon>
        <taxon>Psychrosphaera</taxon>
    </lineage>
</organism>
<dbReference type="RefSeq" id="WP_155696017.1">
    <property type="nucleotide sequence ID" value="NZ_WOCD01000003.1"/>
</dbReference>
<evidence type="ECO:0000256" key="2">
    <source>
        <dbReference type="SAM" id="Phobius"/>
    </source>
</evidence>
<evidence type="ECO:0000313" key="3">
    <source>
        <dbReference type="EMBL" id="MUH72872.1"/>
    </source>
</evidence>
<feature type="coiled-coil region" evidence="1">
    <location>
        <begin position="79"/>
        <end position="106"/>
    </location>
</feature>
<keyword evidence="2" id="KW-0812">Transmembrane</keyword>
<reference evidence="3 4" key="1">
    <citation type="submission" date="2019-11" db="EMBL/GenBank/DDBJ databases">
        <title>P. haliotis isolates from Z. marina roots.</title>
        <authorList>
            <person name="Cohen M."/>
            <person name="Jospin G."/>
            <person name="Eisen J.A."/>
            <person name="Coil D.A."/>
        </authorList>
    </citation>
    <scope>NUCLEOTIDE SEQUENCE [LARGE SCALE GENOMIC DNA]</scope>
    <source>
        <strain evidence="3 4">UCD-MCMsp1aY</strain>
    </source>
</reference>
<evidence type="ECO:0008006" key="5">
    <source>
        <dbReference type="Google" id="ProtNLM"/>
    </source>
</evidence>
<dbReference type="InterPro" id="IPR007690">
    <property type="entry name" value="T2SS_GspM"/>
</dbReference>
<dbReference type="OrthoDB" id="9151209at2"/>
<keyword evidence="2" id="KW-1133">Transmembrane helix</keyword>
<dbReference type="Pfam" id="PF04612">
    <property type="entry name" value="T2SSM"/>
    <property type="match status" value="1"/>
</dbReference>
<comment type="caution">
    <text evidence="3">The sequence shown here is derived from an EMBL/GenBank/DDBJ whole genome shotgun (WGS) entry which is preliminary data.</text>
</comment>
<dbReference type="GO" id="GO:0015628">
    <property type="term" value="P:protein secretion by the type II secretion system"/>
    <property type="evidence" value="ECO:0007669"/>
    <property type="project" value="InterPro"/>
</dbReference>
<evidence type="ECO:0000256" key="1">
    <source>
        <dbReference type="SAM" id="Coils"/>
    </source>
</evidence>
<name>A0A6N8FDX7_9GAMM</name>
<keyword evidence="2" id="KW-0472">Membrane</keyword>
<protein>
    <recommendedName>
        <fullName evidence="5">Type II secretion system protein M</fullName>
    </recommendedName>
</protein>
<sequence length="218" mass="24998">MSQWSTWNEKFIALTQREKVIVAAAIVFLVTYGFFFLAIKPALLEQSKLTKSQAKIEKQVSMVRDQISDIQVALRKDPNELLKQEINQVKSQLKEVESKLTSVMAEYVAPEQMVRELTRLLETERQIRVTGLSAQPPELIEGETPEGEEVELPELYSHEFELIVDGEYFPLMNFVKTIVARNKQFSVEDLKYEVSEHPKAQLTLTLVTIGDSKNVIRL</sequence>
<dbReference type="SUPFAM" id="SSF90257">
    <property type="entry name" value="Myosin rod fragments"/>
    <property type="match status" value="1"/>
</dbReference>
<gene>
    <name evidence="3" type="ORF">GNP35_10400</name>
</gene>
<keyword evidence="4" id="KW-1185">Reference proteome</keyword>
<dbReference type="Proteomes" id="UP000439994">
    <property type="component" value="Unassembled WGS sequence"/>
</dbReference>
<evidence type="ECO:0000313" key="4">
    <source>
        <dbReference type="Proteomes" id="UP000439994"/>
    </source>
</evidence>
<keyword evidence="1" id="KW-0175">Coiled coil</keyword>